<organism evidence="6 7">
    <name type="scientific">Clonostachys rhizophaga</name>
    <dbReference type="NCBI Taxonomy" id="160324"/>
    <lineage>
        <taxon>Eukaryota</taxon>
        <taxon>Fungi</taxon>
        <taxon>Dikarya</taxon>
        <taxon>Ascomycota</taxon>
        <taxon>Pezizomycotina</taxon>
        <taxon>Sordariomycetes</taxon>
        <taxon>Hypocreomycetidae</taxon>
        <taxon>Hypocreales</taxon>
        <taxon>Bionectriaceae</taxon>
        <taxon>Clonostachys</taxon>
    </lineage>
</organism>
<dbReference type="Proteomes" id="UP000696573">
    <property type="component" value="Unassembled WGS sequence"/>
</dbReference>
<dbReference type="OrthoDB" id="440553at2759"/>
<dbReference type="GO" id="GO:0005886">
    <property type="term" value="C:plasma membrane"/>
    <property type="evidence" value="ECO:0007669"/>
    <property type="project" value="TreeGrafter"/>
</dbReference>
<sequence>MEMLPTHKWPSYLILITSLFALAMVLGPIFGGLINDNSSWIWVFLLKVQSSVPGGAIALVLVVLAIPANFPFHNSPDAQKRISLRRADFLGAVLLLAGMTLYITGFEQAASLHAWTSVQVLPLLLVSAFFWMAFLASQWYVTTRDGGPDPVFPWRFCQSRVVMGLIINSFLAGTVSTTSIITIPVRYQASVGVSPLQAGIRLIPLSLAIQVGAMLVAGLTKKRRLPPIYMLFVGAAFQLIGCIFLSRGSPEDPDWNGLYGLMVLTGIGIGLNIGVATLMMPYITEERDKVQFRFLGGATALSIATAVGNKWLRGELSSLVSVEQLSFIFRDLASIDSLPPSSQEIVRRLFVESFNLQMRILIGFAAAQFPVTLMMWERQPVMLD</sequence>
<evidence type="ECO:0000256" key="5">
    <source>
        <dbReference type="SAM" id="Phobius"/>
    </source>
</evidence>
<feature type="transmembrane region" description="Helical" evidence="5">
    <location>
        <begin position="12"/>
        <end position="34"/>
    </location>
</feature>
<feature type="transmembrane region" description="Helical" evidence="5">
    <location>
        <begin position="40"/>
        <end position="66"/>
    </location>
</feature>
<comment type="subcellular location">
    <subcellularLocation>
        <location evidence="1">Membrane</location>
        <topology evidence="1">Multi-pass membrane protein</topology>
    </subcellularLocation>
</comment>
<dbReference type="PANTHER" id="PTHR23501:SF43">
    <property type="entry name" value="MULTIDRUG TRANSPORTER, PUTATIVE (AFU_ORTHOLOGUE AFUA_6G03040)-RELATED"/>
    <property type="match status" value="1"/>
</dbReference>
<feature type="transmembrane region" description="Helical" evidence="5">
    <location>
        <begin position="161"/>
        <end position="182"/>
    </location>
</feature>
<dbReference type="PANTHER" id="PTHR23501">
    <property type="entry name" value="MAJOR FACILITATOR SUPERFAMILY"/>
    <property type="match status" value="1"/>
</dbReference>
<name>A0A9N9V9V1_9HYPO</name>
<evidence type="ECO:0000256" key="1">
    <source>
        <dbReference type="ARBA" id="ARBA00004141"/>
    </source>
</evidence>
<dbReference type="InterPro" id="IPR011701">
    <property type="entry name" value="MFS"/>
</dbReference>
<evidence type="ECO:0000256" key="4">
    <source>
        <dbReference type="ARBA" id="ARBA00023136"/>
    </source>
</evidence>
<accession>A0A9N9V9V1</accession>
<proteinExistence type="predicted"/>
<feature type="transmembrane region" description="Helical" evidence="5">
    <location>
        <begin position="258"/>
        <end position="280"/>
    </location>
</feature>
<dbReference type="SUPFAM" id="SSF103473">
    <property type="entry name" value="MFS general substrate transporter"/>
    <property type="match status" value="1"/>
</dbReference>
<keyword evidence="4 5" id="KW-0472">Membrane</keyword>
<dbReference type="GO" id="GO:0022857">
    <property type="term" value="F:transmembrane transporter activity"/>
    <property type="evidence" value="ECO:0007669"/>
    <property type="project" value="InterPro"/>
</dbReference>
<keyword evidence="7" id="KW-1185">Reference proteome</keyword>
<dbReference type="InterPro" id="IPR036259">
    <property type="entry name" value="MFS_trans_sf"/>
</dbReference>
<feature type="transmembrane region" description="Helical" evidence="5">
    <location>
        <begin position="87"/>
        <end position="106"/>
    </location>
</feature>
<comment type="caution">
    <text evidence="6">The sequence shown here is derived from an EMBL/GenBank/DDBJ whole genome shotgun (WGS) entry which is preliminary data.</text>
</comment>
<gene>
    <name evidence="6" type="ORF">CRHIZ90672A_00003896</name>
</gene>
<dbReference type="AlphaFoldDB" id="A0A9N9V9V1"/>
<evidence type="ECO:0000256" key="3">
    <source>
        <dbReference type="ARBA" id="ARBA00022989"/>
    </source>
</evidence>
<feature type="transmembrane region" description="Helical" evidence="5">
    <location>
        <begin position="118"/>
        <end position="141"/>
    </location>
</feature>
<keyword evidence="3 5" id="KW-1133">Transmembrane helix</keyword>
<evidence type="ECO:0000313" key="6">
    <source>
        <dbReference type="EMBL" id="CAH0022095.1"/>
    </source>
</evidence>
<evidence type="ECO:0000313" key="7">
    <source>
        <dbReference type="Proteomes" id="UP000696573"/>
    </source>
</evidence>
<protein>
    <submittedName>
        <fullName evidence="6">Uncharacterized protein</fullName>
    </submittedName>
</protein>
<keyword evidence="2 5" id="KW-0812">Transmembrane</keyword>
<dbReference type="Pfam" id="PF07690">
    <property type="entry name" value="MFS_1"/>
    <property type="match status" value="1"/>
</dbReference>
<dbReference type="Gene3D" id="1.20.1250.20">
    <property type="entry name" value="MFS general substrate transporter like domains"/>
    <property type="match status" value="1"/>
</dbReference>
<feature type="transmembrane region" description="Helical" evidence="5">
    <location>
        <begin position="227"/>
        <end position="246"/>
    </location>
</feature>
<dbReference type="EMBL" id="CABFNQ020000676">
    <property type="protein sequence ID" value="CAH0022095.1"/>
    <property type="molecule type" value="Genomic_DNA"/>
</dbReference>
<reference evidence="6" key="1">
    <citation type="submission" date="2021-10" db="EMBL/GenBank/DDBJ databases">
        <authorList>
            <person name="Piombo E."/>
        </authorList>
    </citation>
    <scope>NUCLEOTIDE SEQUENCE</scope>
</reference>
<evidence type="ECO:0000256" key="2">
    <source>
        <dbReference type="ARBA" id="ARBA00022692"/>
    </source>
</evidence>
<feature type="transmembrane region" description="Helical" evidence="5">
    <location>
        <begin position="202"/>
        <end position="220"/>
    </location>
</feature>